<sequence>MAESEPILWITLIVMLVGLAGSVLPALPGVPLIFVSALVYAYLTDFEVVGAGVLVLLGLFAALALVADFVATSYGARRFGASNWGTAGGAIGGLLGALLGALFFGVGALFGLLAGSIGGVFLGEYLRRRRHPSSGAGNEERRVRPARGGDDWRRTSRAAGGVLVGYLAGAAAQGVLGLLSVVLFVVALFYD</sequence>
<dbReference type="InterPro" id="IPR007403">
    <property type="entry name" value="DUF456"/>
</dbReference>
<name>A0A6G8PYJ1_9ACTN</name>
<accession>A0A6G8PYJ1</accession>
<reference evidence="3 4" key="1">
    <citation type="submission" date="2019-10" db="EMBL/GenBank/DDBJ databases">
        <title>Rubrobacter sp nov SCSIO 52915 isolated from a deep-sea sediment in the South China Sea.</title>
        <authorList>
            <person name="Chen R.W."/>
        </authorList>
    </citation>
    <scope>NUCLEOTIDE SEQUENCE [LARGE SCALE GENOMIC DNA]</scope>
    <source>
        <strain evidence="3 4">SCSIO 52915</strain>
    </source>
</reference>
<dbReference type="KEGG" id="rmar:GBA65_12845"/>
<organism evidence="3 4">
    <name type="scientific">Rubrobacter marinus</name>
    <dbReference type="NCBI Taxonomy" id="2653852"/>
    <lineage>
        <taxon>Bacteria</taxon>
        <taxon>Bacillati</taxon>
        <taxon>Actinomycetota</taxon>
        <taxon>Rubrobacteria</taxon>
        <taxon>Rubrobacterales</taxon>
        <taxon>Rubrobacteraceae</taxon>
        <taxon>Rubrobacter</taxon>
    </lineage>
</organism>
<feature type="transmembrane region" description="Helical" evidence="2">
    <location>
        <begin position="48"/>
        <end position="71"/>
    </location>
</feature>
<dbReference type="RefSeq" id="WP_166396917.1">
    <property type="nucleotide sequence ID" value="NZ_CP045121.1"/>
</dbReference>
<dbReference type="EMBL" id="CP045121">
    <property type="protein sequence ID" value="QIN79256.1"/>
    <property type="molecule type" value="Genomic_DNA"/>
</dbReference>
<gene>
    <name evidence="3" type="ORF">GBA65_12845</name>
</gene>
<dbReference type="PANTHER" id="PTHR39165">
    <property type="entry name" value="IG HYPOTHETICAL 17883"/>
    <property type="match status" value="1"/>
</dbReference>
<protein>
    <submittedName>
        <fullName evidence="3">DUF456 family protein</fullName>
    </submittedName>
</protein>
<keyword evidence="2" id="KW-0812">Transmembrane</keyword>
<keyword evidence="2" id="KW-0472">Membrane</keyword>
<evidence type="ECO:0000256" key="1">
    <source>
        <dbReference type="SAM" id="MobiDB-lite"/>
    </source>
</evidence>
<keyword evidence="2" id="KW-1133">Transmembrane helix</keyword>
<evidence type="ECO:0000313" key="3">
    <source>
        <dbReference type="EMBL" id="QIN79256.1"/>
    </source>
</evidence>
<evidence type="ECO:0000313" key="4">
    <source>
        <dbReference type="Proteomes" id="UP000502706"/>
    </source>
</evidence>
<dbReference type="Proteomes" id="UP000502706">
    <property type="component" value="Chromosome"/>
</dbReference>
<feature type="transmembrane region" description="Helical" evidence="2">
    <location>
        <begin position="83"/>
        <end position="103"/>
    </location>
</feature>
<evidence type="ECO:0000256" key="2">
    <source>
        <dbReference type="SAM" id="Phobius"/>
    </source>
</evidence>
<keyword evidence="4" id="KW-1185">Reference proteome</keyword>
<dbReference type="AlphaFoldDB" id="A0A6G8PYJ1"/>
<feature type="transmembrane region" description="Helical" evidence="2">
    <location>
        <begin position="109"/>
        <end position="126"/>
    </location>
</feature>
<feature type="region of interest" description="Disordered" evidence="1">
    <location>
        <begin position="131"/>
        <end position="152"/>
    </location>
</feature>
<dbReference type="Pfam" id="PF04306">
    <property type="entry name" value="DUF456"/>
    <property type="match status" value="1"/>
</dbReference>
<feature type="transmembrane region" description="Helical" evidence="2">
    <location>
        <begin position="163"/>
        <end position="190"/>
    </location>
</feature>
<feature type="compositionally biased region" description="Basic and acidic residues" evidence="1">
    <location>
        <begin position="138"/>
        <end position="152"/>
    </location>
</feature>
<proteinExistence type="predicted"/>
<feature type="transmembrane region" description="Helical" evidence="2">
    <location>
        <begin position="7"/>
        <end position="28"/>
    </location>
</feature>
<dbReference type="PANTHER" id="PTHR39165:SF1">
    <property type="entry name" value="DUF456 DOMAIN-CONTAINING PROTEIN"/>
    <property type="match status" value="1"/>
</dbReference>